<feature type="region of interest" description="Disordered" evidence="4">
    <location>
        <begin position="1"/>
        <end position="64"/>
    </location>
</feature>
<dbReference type="GO" id="GO:0030496">
    <property type="term" value="C:midbody"/>
    <property type="evidence" value="ECO:0007669"/>
    <property type="project" value="UniProtKB-SubCell"/>
</dbReference>
<protein>
    <recommendedName>
        <fullName evidence="5">Coiled-coil domain-containing protein</fullName>
    </recommendedName>
</protein>
<keyword evidence="3" id="KW-0175">Coiled coil</keyword>
<feature type="non-terminal residue" evidence="6">
    <location>
        <position position="1"/>
    </location>
</feature>
<feature type="domain" description="Coiled-coil" evidence="5">
    <location>
        <begin position="141"/>
        <end position="215"/>
    </location>
</feature>
<evidence type="ECO:0000256" key="3">
    <source>
        <dbReference type="ARBA" id="ARBA00023054"/>
    </source>
</evidence>
<dbReference type="InterPro" id="IPR054414">
    <property type="entry name" value="Ccdc124/Oxs1_C"/>
</dbReference>
<comment type="caution">
    <text evidence="6">The sequence shown here is derived from an EMBL/GenBank/DDBJ whole genome shotgun (WGS) entry which is preliminary data.</text>
</comment>
<evidence type="ECO:0000313" key="6">
    <source>
        <dbReference type="EMBL" id="GMR53695.1"/>
    </source>
</evidence>
<dbReference type="GO" id="GO:0005634">
    <property type="term" value="C:nucleus"/>
    <property type="evidence" value="ECO:0007669"/>
    <property type="project" value="TreeGrafter"/>
</dbReference>
<dbReference type="PANTHER" id="PTHR21680">
    <property type="entry name" value="COILED-COIL DOMAIN-CONTAINING PROTEIN 124"/>
    <property type="match status" value="1"/>
</dbReference>
<comment type="similarity">
    <text evidence="2">Belongs to the CCDC124 family.</text>
</comment>
<feature type="compositionally biased region" description="Basic and acidic residues" evidence="4">
    <location>
        <begin position="22"/>
        <end position="64"/>
    </location>
</feature>
<dbReference type="Proteomes" id="UP001328107">
    <property type="component" value="Unassembled WGS sequence"/>
</dbReference>
<dbReference type="Pfam" id="PF06244">
    <property type="entry name" value="Ccdc124"/>
    <property type="match status" value="1"/>
</dbReference>
<comment type="subcellular location">
    <subcellularLocation>
        <location evidence="1">Midbody</location>
    </subcellularLocation>
</comment>
<name>A0AAN5D0R4_9BILA</name>
<dbReference type="GO" id="GO:0006366">
    <property type="term" value="P:transcription by RNA polymerase II"/>
    <property type="evidence" value="ECO:0007669"/>
    <property type="project" value="TreeGrafter"/>
</dbReference>
<dbReference type="GO" id="GO:0003713">
    <property type="term" value="F:transcription coactivator activity"/>
    <property type="evidence" value="ECO:0007669"/>
    <property type="project" value="TreeGrafter"/>
</dbReference>
<sequence>ILMFRMPKKFTGENSKAVAARARKEGAKEAEKEQKKKAAEDAYWADDDKNAMKKQARKEEEEKRRLEAIKRKEENRKAAEEEIKSIQGKTTIQPKVTQATILARKEAEKREAEKRAREEQLASSKIIASPEILEENANTDVNVASARNLEDAIAILSTAAPEVDAHPEKRMKASYESYAEVNLPILKEQNPTLRLSQLKQLLKKNWMKAPENPINIKMAAIATNN</sequence>
<evidence type="ECO:0000256" key="4">
    <source>
        <dbReference type="SAM" id="MobiDB-lite"/>
    </source>
</evidence>
<proteinExistence type="inferred from homology"/>
<evidence type="ECO:0000256" key="2">
    <source>
        <dbReference type="ARBA" id="ARBA00008296"/>
    </source>
</evidence>
<accession>A0AAN5D0R4</accession>
<organism evidence="6 7">
    <name type="scientific">Pristionchus mayeri</name>
    <dbReference type="NCBI Taxonomy" id="1317129"/>
    <lineage>
        <taxon>Eukaryota</taxon>
        <taxon>Metazoa</taxon>
        <taxon>Ecdysozoa</taxon>
        <taxon>Nematoda</taxon>
        <taxon>Chromadorea</taxon>
        <taxon>Rhabditida</taxon>
        <taxon>Rhabditina</taxon>
        <taxon>Diplogasteromorpha</taxon>
        <taxon>Diplogasteroidea</taxon>
        <taxon>Neodiplogasteridae</taxon>
        <taxon>Pristionchus</taxon>
    </lineage>
</organism>
<evidence type="ECO:0000256" key="1">
    <source>
        <dbReference type="ARBA" id="ARBA00004214"/>
    </source>
</evidence>
<reference evidence="7" key="1">
    <citation type="submission" date="2022-10" db="EMBL/GenBank/DDBJ databases">
        <title>Genome assembly of Pristionchus species.</title>
        <authorList>
            <person name="Yoshida K."/>
            <person name="Sommer R.J."/>
        </authorList>
    </citation>
    <scope>NUCLEOTIDE SEQUENCE [LARGE SCALE GENOMIC DNA]</scope>
    <source>
        <strain evidence="7">RS5460</strain>
    </source>
</reference>
<dbReference type="InterPro" id="IPR010422">
    <property type="entry name" value="Ccdc124/Oxs1"/>
</dbReference>
<gene>
    <name evidence="6" type="ORF">PMAYCL1PPCAC_23890</name>
</gene>
<evidence type="ECO:0000259" key="5">
    <source>
        <dbReference type="Pfam" id="PF06244"/>
    </source>
</evidence>
<evidence type="ECO:0000313" key="7">
    <source>
        <dbReference type="Proteomes" id="UP001328107"/>
    </source>
</evidence>
<keyword evidence="7" id="KW-1185">Reference proteome</keyword>
<dbReference type="AlphaFoldDB" id="A0AAN5D0R4"/>
<dbReference type="PANTHER" id="PTHR21680:SF0">
    <property type="entry name" value="COILED-COIL DOMAIN-CONTAINING PROTEIN 124"/>
    <property type="match status" value="1"/>
</dbReference>
<dbReference type="EMBL" id="BTRK01000005">
    <property type="protein sequence ID" value="GMR53695.1"/>
    <property type="molecule type" value="Genomic_DNA"/>
</dbReference>